<evidence type="ECO:0000313" key="3">
    <source>
        <dbReference type="EMBL" id="KAG7348956.1"/>
    </source>
</evidence>
<feature type="compositionally biased region" description="Gly residues" evidence="1">
    <location>
        <begin position="459"/>
        <end position="468"/>
    </location>
</feature>
<dbReference type="Proteomes" id="UP000693970">
    <property type="component" value="Unassembled WGS sequence"/>
</dbReference>
<dbReference type="AlphaFoldDB" id="A0A9K3PJE2"/>
<keyword evidence="2" id="KW-0812">Transmembrane</keyword>
<dbReference type="EMBL" id="JAGRRH010000019">
    <property type="protein sequence ID" value="KAG7348956.1"/>
    <property type="molecule type" value="Genomic_DNA"/>
</dbReference>
<keyword evidence="2" id="KW-0472">Membrane</keyword>
<name>A0A9K3PJE2_9STRA</name>
<organism evidence="3 4">
    <name type="scientific">Nitzschia inconspicua</name>
    <dbReference type="NCBI Taxonomy" id="303405"/>
    <lineage>
        <taxon>Eukaryota</taxon>
        <taxon>Sar</taxon>
        <taxon>Stramenopiles</taxon>
        <taxon>Ochrophyta</taxon>
        <taxon>Bacillariophyta</taxon>
        <taxon>Bacillariophyceae</taxon>
        <taxon>Bacillariophycidae</taxon>
        <taxon>Bacillariales</taxon>
        <taxon>Bacillariaceae</taxon>
        <taxon>Nitzschia</taxon>
    </lineage>
</organism>
<keyword evidence="4" id="KW-1185">Reference proteome</keyword>
<dbReference type="OrthoDB" id="45349at2759"/>
<keyword evidence="2" id="KW-1133">Transmembrane helix</keyword>
<gene>
    <name evidence="3" type="ORF">IV203_011553</name>
</gene>
<feature type="region of interest" description="Disordered" evidence="1">
    <location>
        <begin position="380"/>
        <end position="468"/>
    </location>
</feature>
<reference evidence="3" key="1">
    <citation type="journal article" date="2021" name="Sci. Rep.">
        <title>Diploid genomic architecture of Nitzschia inconspicua, an elite biomass production diatom.</title>
        <authorList>
            <person name="Oliver A."/>
            <person name="Podell S."/>
            <person name="Pinowska A."/>
            <person name="Traller J.C."/>
            <person name="Smith S.R."/>
            <person name="McClure R."/>
            <person name="Beliaev A."/>
            <person name="Bohutskyi P."/>
            <person name="Hill E.A."/>
            <person name="Rabines A."/>
            <person name="Zheng H."/>
            <person name="Allen L.Z."/>
            <person name="Kuo A."/>
            <person name="Grigoriev I.V."/>
            <person name="Allen A.E."/>
            <person name="Hazlebeck D."/>
            <person name="Allen E.E."/>
        </authorList>
    </citation>
    <scope>NUCLEOTIDE SEQUENCE</scope>
    <source>
        <strain evidence="3">Hildebrandi</strain>
    </source>
</reference>
<evidence type="ECO:0000256" key="2">
    <source>
        <dbReference type="SAM" id="Phobius"/>
    </source>
</evidence>
<accession>A0A9K3PJE2</accession>
<evidence type="ECO:0000313" key="4">
    <source>
        <dbReference type="Proteomes" id="UP000693970"/>
    </source>
</evidence>
<feature type="compositionally biased region" description="Polar residues" evidence="1">
    <location>
        <begin position="407"/>
        <end position="427"/>
    </location>
</feature>
<evidence type="ECO:0000256" key="1">
    <source>
        <dbReference type="SAM" id="MobiDB-lite"/>
    </source>
</evidence>
<protein>
    <submittedName>
        <fullName evidence="3">Uncharacterized protein</fullName>
    </submittedName>
</protein>
<proteinExistence type="predicted"/>
<comment type="caution">
    <text evidence="3">The sequence shown here is derived from an EMBL/GenBank/DDBJ whole genome shotgun (WGS) entry which is preliminary data.</text>
</comment>
<feature type="transmembrane region" description="Helical" evidence="2">
    <location>
        <begin position="29"/>
        <end position="50"/>
    </location>
</feature>
<reference evidence="3" key="2">
    <citation type="submission" date="2021-04" db="EMBL/GenBank/DDBJ databases">
        <authorList>
            <person name="Podell S."/>
        </authorList>
    </citation>
    <scope>NUCLEOTIDE SEQUENCE</scope>
    <source>
        <strain evidence="3">Hildebrandi</strain>
    </source>
</reference>
<sequence length="478" mass="52452">MAVVVQWSGLYLQCSSFNFLMSGLFGDILCLRFFLTFAYLFLFINAVTGFPALGELVTNPTENFLLHWDVLAWSSITLYVHFSKFLGILLNEKEIHLPGEAMPLWRMLYRNGGISQLLFKQFIYPQKFQLVKFKAGSQIPIDNCLYIILDGVADTQITLQRGDGYTDITPKSSFADLATARPRKFEKAASAASTMTQRSLALTSGDMINIKTLQLFRSGSESEAFANQTVHATAVTDMTLYRIRDVDLRIMARTPQTKNAYQGLLIFALTGVAEREIMVRHFSDCGDYSEYNTHRELGPDGRDLSFQPLEAWEEPNPLISGSGKALTMPVRHFLRALQTSFRPPWPIIRWIPGLRHAALPAPHLCPPEETLLTRKDTISSLTNDYDAPSNTTTAATTTGDKHDKSNDNGGTTINETTPLMVNPSSAGGSARADPTGMEVSDGSAMDPDHAATTASSSSSGGGDGGGGGLFWFFGAGRK</sequence>